<dbReference type="GO" id="GO:0000287">
    <property type="term" value="F:magnesium ion binding"/>
    <property type="evidence" value="ECO:0007669"/>
    <property type="project" value="InterPro"/>
</dbReference>
<comment type="cofactor">
    <cofactor evidence="1">
        <name>Mg(2+)</name>
        <dbReference type="ChEBI" id="CHEBI:18420"/>
    </cofactor>
</comment>
<dbReference type="GO" id="GO:0005975">
    <property type="term" value="P:carbohydrate metabolic process"/>
    <property type="evidence" value="ECO:0007669"/>
    <property type="project" value="InterPro"/>
</dbReference>
<feature type="domain" description="Alpha-D-phosphohexomutase alpha/beta/alpha" evidence="12">
    <location>
        <begin position="361"/>
        <end position="439"/>
    </location>
</feature>
<dbReference type="Pfam" id="PF00408">
    <property type="entry name" value="PGM_PMM_IV"/>
    <property type="match status" value="1"/>
</dbReference>
<accession>A0A4R8VCN9</accession>
<dbReference type="CDD" id="cd05799">
    <property type="entry name" value="PGM2"/>
    <property type="match status" value="1"/>
</dbReference>
<evidence type="ECO:0000256" key="2">
    <source>
        <dbReference type="ARBA" id="ARBA00010231"/>
    </source>
</evidence>
<dbReference type="GO" id="GO:0008973">
    <property type="term" value="F:phosphopentomutase activity"/>
    <property type="evidence" value="ECO:0007669"/>
    <property type="project" value="TreeGrafter"/>
</dbReference>
<dbReference type="Gene3D" id="3.30.310.50">
    <property type="entry name" value="Alpha-D-phosphohexomutase, C-terminal domain"/>
    <property type="match status" value="1"/>
</dbReference>
<evidence type="ECO:0000259" key="11">
    <source>
        <dbReference type="Pfam" id="PF02879"/>
    </source>
</evidence>
<proteinExistence type="inferred from homology"/>
<feature type="compositionally biased region" description="Basic and acidic residues" evidence="8">
    <location>
        <begin position="13"/>
        <end position="23"/>
    </location>
</feature>
<dbReference type="InterPro" id="IPR016055">
    <property type="entry name" value="A-D-PHexomutase_a/b/a-I/II/III"/>
</dbReference>
<dbReference type="InterPro" id="IPR005846">
    <property type="entry name" value="A-D-PHexomutase_a/b/a-III"/>
</dbReference>
<dbReference type="Pfam" id="PF02879">
    <property type="entry name" value="PGM_PMM_II"/>
    <property type="match status" value="1"/>
</dbReference>
<name>A0A4R8VCN9_9MICO</name>
<evidence type="ECO:0000256" key="1">
    <source>
        <dbReference type="ARBA" id="ARBA00001946"/>
    </source>
</evidence>
<protein>
    <submittedName>
        <fullName evidence="13">Phospho-sugar mutase</fullName>
    </submittedName>
</protein>
<dbReference type="InterPro" id="IPR036900">
    <property type="entry name" value="A-D-PHexomutase_C_sf"/>
</dbReference>
<dbReference type="InterPro" id="IPR005845">
    <property type="entry name" value="A-D-PHexomutase_a/b/a-II"/>
</dbReference>
<keyword evidence="4 7" id="KW-0479">Metal-binding</keyword>
<sequence>MGSTDTSVLDAAKTWRDQDPDDETRTELDAIISEAETGSASALADLHSRFDLRLEFGTAGLRGELAAGPNRMNRVLVAQAAAGLAAFLLARESSPSVVIGYDGRKNSHIFATDTAELMAGAGVRAIILPRLLPTPVLAFAVRHLDVSAGVMVTASHNPPNDNGYKVYLGGTDNGSQIVPPSDAEIEAQIVRVAETRRVPDLPRSTDYETAGEDVLDEYVRQTASLVSAPAAAPRFVYTAMHGVGWETARRVFADSGFGVPVVVPEQIEPDAAFPTVAFPNPEEPGALDLAFRTATEAGVDLIVANDPDADRLAVAVPDGSGGWRRLSGNEVGWLLGWRAAERLQSAGESVAAVGGDAASCVNGALAASIVSSPALAEIAHQYHLDYADTLTGFKWISRVPDLAFGYEEALGYLVDPRKVRDKDGISAAVEFLSIVAELKAAGRTIDDHELDFAARFGAFASGQVSVRVMELADIPRIMARLREHPPTHLGTVAVTAIDDFAEGFGSFPPSDILRIHLEDGSRVIVRPSGTEPKVKVYLDASSTDGTAVERIAAAQTAVDALDAAVRPLLG</sequence>
<dbReference type="EMBL" id="SOFI01000003">
    <property type="protein sequence ID" value="TFB80769.1"/>
    <property type="molecule type" value="Genomic_DNA"/>
</dbReference>
<keyword evidence="14" id="KW-1185">Reference proteome</keyword>
<reference evidence="13 14" key="1">
    <citation type="submission" date="2019-03" db="EMBL/GenBank/DDBJ databases">
        <title>Genomics of glacier-inhabiting Cryobacterium strains.</title>
        <authorList>
            <person name="Liu Q."/>
            <person name="Xin Y.-H."/>
        </authorList>
    </citation>
    <scope>NUCLEOTIDE SEQUENCE [LARGE SCALE GENOMIC DNA]</scope>
    <source>
        <strain evidence="13 14">CGMCC 1.10440</strain>
    </source>
</reference>
<dbReference type="PROSITE" id="PS00710">
    <property type="entry name" value="PGM_PMM"/>
    <property type="match status" value="1"/>
</dbReference>
<dbReference type="AlphaFoldDB" id="A0A4R8VCN9"/>
<dbReference type="SUPFAM" id="SSF53738">
    <property type="entry name" value="Phosphoglucomutase, first 3 domains"/>
    <property type="match status" value="3"/>
</dbReference>
<evidence type="ECO:0000256" key="5">
    <source>
        <dbReference type="ARBA" id="ARBA00022842"/>
    </source>
</evidence>
<feature type="domain" description="Alpha-D-phosphohexomutase alpha/beta/alpha" evidence="11">
    <location>
        <begin position="216"/>
        <end position="319"/>
    </location>
</feature>
<dbReference type="OrthoDB" id="9806956at2"/>
<dbReference type="SUPFAM" id="SSF55957">
    <property type="entry name" value="Phosphoglucomutase, C-terminal domain"/>
    <property type="match status" value="1"/>
</dbReference>
<feature type="domain" description="Alpha-D-phosphohexomutase C-terminal" evidence="9">
    <location>
        <begin position="484"/>
        <end position="552"/>
    </location>
</feature>
<evidence type="ECO:0000256" key="6">
    <source>
        <dbReference type="ARBA" id="ARBA00023235"/>
    </source>
</evidence>
<dbReference type="Gene3D" id="3.40.120.10">
    <property type="entry name" value="Alpha-D-Glucose-1,6-Bisphosphate, subunit A, domain 3"/>
    <property type="match status" value="3"/>
</dbReference>
<organism evidence="13 14">
    <name type="scientific">Terrimesophilobacter mesophilus</name>
    <dbReference type="NCBI Taxonomy" id="433647"/>
    <lineage>
        <taxon>Bacteria</taxon>
        <taxon>Bacillati</taxon>
        <taxon>Actinomycetota</taxon>
        <taxon>Actinomycetes</taxon>
        <taxon>Micrococcales</taxon>
        <taxon>Microbacteriaceae</taxon>
        <taxon>Terrimesophilobacter</taxon>
    </lineage>
</organism>
<evidence type="ECO:0000256" key="4">
    <source>
        <dbReference type="ARBA" id="ARBA00022723"/>
    </source>
</evidence>
<evidence type="ECO:0000256" key="7">
    <source>
        <dbReference type="RuleBase" id="RU004326"/>
    </source>
</evidence>
<comment type="caution">
    <text evidence="13">The sequence shown here is derived from an EMBL/GenBank/DDBJ whole genome shotgun (WGS) entry which is preliminary data.</text>
</comment>
<dbReference type="Proteomes" id="UP000298488">
    <property type="component" value="Unassembled WGS sequence"/>
</dbReference>
<evidence type="ECO:0000313" key="14">
    <source>
        <dbReference type="Proteomes" id="UP000298488"/>
    </source>
</evidence>
<evidence type="ECO:0000256" key="3">
    <source>
        <dbReference type="ARBA" id="ARBA00022553"/>
    </source>
</evidence>
<keyword evidence="6" id="KW-0413">Isomerase</keyword>
<keyword evidence="5 7" id="KW-0460">Magnesium</keyword>
<keyword evidence="3" id="KW-0597">Phosphoprotein</keyword>
<dbReference type="InterPro" id="IPR005843">
    <property type="entry name" value="A-D-PHexomutase_C"/>
</dbReference>
<dbReference type="InterPro" id="IPR016066">
    <property type="entry name" value="A-D-PHexomutase_CS"/>
</dbReference>
<evidence type="ECO:0000256" key="8">
    <source>
        <dbReference type="SAM" id="MobiDB-lite"/>
    </source>
</evidence>
<gene>
    <name evidence="13" type="ORF">E3N84_05240</name>
</gene>
<dbReference type="PANTHER" id="PTHR45745:SF1">
    <property type="entry name" value="PHOSPHOGLUCOMUTASE 2B-RELATED"/>
    <property type="match status" value="1"/>
</dbReference>
<dbReference type="InterPro" id="IPR005844">
    <property type="entry name" value="A-D-PHexomutase_a/b/a-I"/>
</dbReference>
<dbReference type="Pfam" id="PF02878">
    <property type="entry name" value="PGM_PMM_I"/>
    <property type="match status" value="1"/>
</dbReference>
<dbReference type="Pfam" id="PF02880">
    <property type="entry name" value="PGM_PMM_III"/>
    <property type="match status" value="1"/>
</dbReference>
<evidence type="ECO:0000259" key="12">
    <source>
        <dbReference type="Pfam" id="PF02880"/>
    </source>
</evidence>
<feature type="region of interest" description="Disordered" evidence="8">
    <location>
        <begin position="1"/>
        <end position="23"/>
    </location>
</feature>
<feature type="domain" description="Alpha-D-phosphohexomutase alpha/beta/alpha" evidence="10">
    <location>
        <begin position="54"/>
        <end position="192"/>
    </location>
</feature>
<comment type="similarity">
    <text evidence="2 7">Belongs to the phosphohexose mutase family.</text>
</comment>
<evidence type="ECO:0000259" key="10">
    <source>
        <dbReference type="Pfam" id="PF02878"/>
    </source>
</evidence>
<dbReference type="GO" id="GO:0006166">
    <property type="term" value="P:purine ribonucleoside salvage"/>
    <property type="evidence" value="ECO:0007669"/>
    <property type="project" value="TreeGrafter"/>
</dbReference>
<evidence type="ECO:0000259" key="9">
    <source>
        <dbReference type="Pfam" id="PF00408"/>
    </source>
</evidence>
<dbReference type="PANTHER" id="PTHR45745">
    <property type="entry name" value="PHOSPHOMANNOMUTASE 45A"/>
    <property type="match status" value="1"/>
</dbReference>
<evidence type="ECO:0000313" key="13">
    <source>
        <dbReference type="EMBL" id="TFB80769.1"/>
    </source>
</evidence>